<keyword evidence="3 10" id="KW-0328">Glycosyltransferase</keyword>
<evidence type="ECO:0000259" key="9">
    <source>
        <dbReference type="Pfam" id="PF13231"/>
    </source>
</evidence>
<name>A0ABV7MA74_9PROT</name>
<evidence type="ECO:0000313" key="10">
    <source>
        <dbReference type="EMBL" id="MFC3302240.1"/>
    </source>
</evidence>
<evidence type="ECO:0000256" key="5">
    <source>
        <dbReference type="ARBA" id="ARBA00022692"/>
    </source>
</evidence>
<accession>A0ABV7MA74</accession>
<dbReference type="EC" id="2.4.-.-" evidence="10"/>
<evidence type="ECO:0000313" key="11">
    <source>
        <dbReference type="Proteomes" id="UP001595607"/>
    </source>
</evidence>
<proteinExistence type="predicted"/>
<comment type="subcellular location">
    <subcellularLocation>
        <location evidence="1">Cell membrane</location>
        <topology evidence="1">Multi-pass membrane protein</topology>
    </subcellularLocation>
</comment>
<dbReference type="InterPro" id="IPR038731">
    <property type="entry name" value="RgtA/B/C-like"/>
</dbReference>
<evidence type="ECO:0000256" key="6">
    <source>
        <dbReference type="ARBA" id="ARBA00022989"/>
    </source>
</evidence>
<sequence>MFRRALSMIDQRPAATAVMLTSVFVIARLLHLAVIDTNLGADEAQYWFWSRDLDWGYYSKPPMVAWMIRLSTSLFGETEFGVRALSPILLGGTGLLLFETGRRLFGDRAGLQALLIWSIMPAVIYGGTVMATDIPMTFFLSASLLLLALTAQTTGKKALLALAAGAAAGATFLSKYAALYLFMGTGIALLASTWFRDGFGWRERVLWLLGAVIVAAPNVLWNLANGLQTVKHTADNANWNGSLIHPGEMVEFLVNQLGVLGPILFPVLIFAMVRFGFRDRGKEAFLLSFVLPPLVVISVQALLSRAHANWAMAAYPAACILLPVWLSRLGLTRWVLIPSIIIHGAVWILMAVVSSDFDRADALGFSNAYKRTRAWPETAQAILVRSEGYDGFIVDDREIAAHLVWELRNAGVTFEVFDRDGRSDNTYEYVMPFAPREGARRLLVTERYGDPGQDYSALGEAVPVGSIFIDLRATTRGRPARTLDLYEVRR</sequence>
<feature type="transmembrane region" description="Helical" evidence="8">
    <location>
        <begin position="179"/>
        <end position="196"/>
    </location>
</feature>
<dbReference type="Proteomes" id="UP001595607">
    <property type="component" value="Unassembled WGS sequence"/>
</dbReference>
<evidence type="ECO:0000256" key="8">
    <source>
        <dbReference type="SAM" id="Phobius"/>
    </source>
</evidence>
<evidence type="ECO:0000256" key="3">
    <source>
        <dbReference type="ARBA" id="ARBA00022676"/>
    </source>
</evidence>
<dbReference type="Pfam" id="PF13231">
    <property type="entry name" value="PMT_2"/>
    <property type="match status" value="1"/>
</dbReference>
<protein>
    <submittedName>
        <fullName evidence="10">ArnT family glycosyltransferase</fullName>
        <ecNumber evidence="10">2.4.-.-</ecNumber>
    </submittedName>
</protein>
<feature type="transmembrane region" description="Helical" evidence="8">
    <location>
        <begin position="334"/>
        <end position="353"/>
    </location>
</feature>
<feature type="transmembrane region" description="Helical" evidence="8">
    <location>
        <begin position="284"/>
        <end position="303"/>
    </location>
</feature>
<evidence type="ECO:0000256" key="2">
    <source>
        <dbReference type="ARBA" id="ARBA00022475"/>
    </source>
</evidence>
<dbReference type="PANTHER" id="PTHR33908:SF11">
    <property type="entry name" value="MEMBRANE PROTEIN"/>
    <property type="match status" value="1"/>
</dbReference>
<feature type="transmembrane region" description="Helical" evidence="8">
    <location>
        <begin position="12"/>
        <end position="30"/>
    </location>
</feature>
<gene>
    <name evidence="10" type="ORF">ACFONP_05785</name>
</gene>
<keyword evidence="5 8" id="KW-0812">Transmembrane</keyword>
<evidence type="ECO:0000256" key="7">
    <source>
        <dbReference type="ARBA" id="ARBA00023136"/>
    </source>
</evidence>
<dbReference type="RefSeq" id="WP_189570323.1">
    <property type="nucleotide sequence ID" value="NZ_BMXU01000001.1"/>
</dbReference>
<feature type="transmembrane region" description="Helical" evidence="8">
    <location>
        <begin position="309"/>
        <end position="327"/>
    </location>
</feature>
<feature type="transmembrane region" description="Helical" evidence="8">
    <location>
        <begin position="205"/>
        <end position="224"/>
    </location>
</feature>
<dbReference type="PANTHER" id="PTHR33908">
    <property type="entry name" value="MANNOSYLTRANSFERASE YKCB-RELATED"/>
    <property type="match status" value="1"/>
</dbReference>
<dbReference type="GO" id="GO:0016757">
    <property type="term" value="F:glycosyltransferase activity"/>
    <property type="evidence" value="ECO:0007669"/>
    <property type="project" value="UniProtKB-KW"/>
</dbReference>
<keyword evidence="6 8" id="KW-1133">Transmembrane helix</keyword>
<comment type="caution">
    <text evidence="10">The sequence shown here is derived from an EMBL/GenBank/DDBJ whole genome shotgun (WGS) entry which is preliminary data.</text>
</comment>
<feature type="transmembrane region" description="Helical" evidence="8">
    <location>
        <begin position="134"/>
        <end position="151"/>
    </location>
</feature>
<keyword evidence="7 8" id="KW-0472">Membrane</keyword>
<feature type="domain" description="Glycosyltransferase RgtA/B/C/D-like" evidence="9">
    <location>
        <begin position="59"/>
        <end position="221"/>
    </location>
</feature>
<keyword evidence="4 10" id="KW-0808">Transferase</keyword>
<keyword evidence="11" id="KW-1185">Reference proteome</keyword>
<organism evidence="10 11">
    <name type="scientific">Parvularcula lutaonensis</name>
    <dbReference type="NCBI Taxonomy" id="491923"/>
    <lineage>
        <taxon>Bacteria</taxon>
        <taxon>Pseudomonadati</taxon>
        <taxon>Pseudomonadota</taxon>
        <taxon>Alphaproteobacteria</taxon>
        <taxon>Parvularculales</taxon>
        <taxon>Parvularculaceae</taxon>
        <taxon>Parvularcula</taxon>
    </lineage>
</organism>
<evidence type="ECO:0000256" key="1">
    <source>
        <dbReference type="ARBA" id="ARBA00004651"/>
    </source>
</evidence>
<dbReference type="EMBL" id="JBHRVA010000002">
    <property type="protein sequence ID" value="MFC3302240.1"/>
    <property type="molecule type" value="Genomic_DNA"/>
</dbReference>
<feature type="transmembrane region" description="Helical" evidence="8">
    <location>
        <begin position="110"/>
        <end position="128"/>
    </location>
</feature>
<keyword evidence="2" id="KW-1003">Cell membrane</keyword>
<reference evidence="11" key="1">
    <citation type="journal article" date="2019" name="Int. J. Syst. Evol. Microbiol.">
        <title>The Global Catalogue of Microorganisms (GCM) 10K type strain sequencing project: providing services to taxonomists for standard genome sequencing and annotation.</title>
        <authorList>
            <consortium name="The Broad Institute Genomics Platform"/>
            <consortium name="The Broad Institute Genome Sequencing Center for Infectious Disease"/>
            <person name="Wu L."/>
            <person name="Ma J."/>
        </authorList>
    </citation>
    <scope>NUCLEOTIDE SEQUENCE [LARGE SCALE GENOMIC DNA]</scope>
    <source>
        <strain evidence="11">KCTC 22245</strain>
    </source>
</reference>
<feature type="transmembrane region" description="Helical" evidence="8">
    <location>
        <begin position="257"/>
        <end position="277"/>
    </location>
</feature>
<evidence type="ECO:0000256" key="4">
    <source>
        <dbReference type="ARBA" id="ARBA00022679"/>
    </source>
</evidence>
<dbReference type="InterPro" id="IPR050297">
    <property type="entry name" value="LipidA_mod_glycosyltrf_83"/>
</dbReference>